<sequence>MHRYFFIIFFLQSCTIAVFIGLPCFAFFLVYVRFLDGDLLLLVAGLFCGWGGPHNLANNAVVLLATKPYRNAIFHWFQKLYWKVNPGAAEHAASVEPGKWQAALHVIDKWPTPIHINAQTRK</sequence>
<keyword evidence="1" id="KW-1133">Transmembrane helix</keyword>
<keyword evidence="1" id="KW-0812">Transmembrane</keyword>
<comment type="caution">
    <text evidence="2">The sequence shown here is derived from an EMBL/GenBank/DDBJ whole genome shotgun (WGS) entry which is preliminary data.</text>
</comment>
<dbReference type="Proteomes" id="UP001177023">
    <property type="component" value="Unassembled WGS sequence"/>
</dbReference>
<keyword evidence="3" id="KW-1185">Reference proteome</keyword>
<gene>
    <name evidence="2" type="ORF">MSPICULIGERA_LOCUS14039</name>
</gene>
<evidence type="ECO:0000256" key="1">
    <source>
        <dbReference type="SAM" id="Phobius"/>
    </source>
</evidence>
<protein>
    <submittedName>
        <fullName evidence="2">Uncharacterized protein</fullName>
    </submittedName>
</protein>
<evidence type="ECO:0000313" key="3">
    <source>
        <dbReference type="Proteomes" id="UP001177023"/>
    </source>
</evidence>
<proteinExistence type="predicted"/>
<dbReference type="EMBL" id="CATQJA010002640">
    <property type="protein sequence ID" value="CAJ0575732.1"/>
    <property type="molecule type" value="Genomic_DNA"/>
</dbReference>
<feature type="non-terminal residue" evidence="2">
    <location>
        <position position="122"/>
    </location>
</feature>
<organism evidence="2 3">
    <name type="scientific">Mesorhabditis spiculigera</name>
    <dbReference type="NCBI Taxonomy" id="96644"/>
    <lineage>
        <taxon>Eukaryota</taxon>
        <taxon>Metazoa</taxon>
        <taxon>Ecdysozoa</taxon>
        <taxon>Nematoda</taxon>
        <taxon>Chromadorea</taxon>
        <taxon>Rhabditida</taxon>
        <taxon>Rhabditina</taxon>
        <taxon>Rhabditomorpha</taxon>
        <taxon>Rhabditoidea</taxon>
        <taxon>Rhabditidae</taxon>
        <taxon>Mesorhabditinae</taxon>
        <taxon>Mesorhabditis</taxon>
    </lineage>
</organism>
<keyword evidence="1" id="KW-0472">Membrane</keyword>
<dbReference type="AlphaFoldDB" id="A0AA36G161"/>
<reference evidence="2" key="1">
    <citation type="submission" date="2023-06" db="EMBL/GenBank/DDBJ databases">
        <authorList>
            <person name="Delattre M."/>
        </authorList>
    </citation>
    <scope>NUCLEOTIDE SEQUENCE</scope>
    <source>
        <strain evidence="2">AF72</strain>
    </source>
</reference>
<accession>A0AA36G161</accession>
<name>A0AA36G161_9BILA</name>
<evidence type="ECO:0000313" key="2">
    <source>
        <dbReference type="EMBL" id="CAJ0575732.1"/>
    </source>
</evidence>
<feature type="transmembrane region" description="Helical" evidence="1">
    <location>
        <begin position="6"/>
        <end position="32"/>
    </location>
</feature>